<dbReference type="AlphaFoldDB" id="A0A058Z3U7"/>
<dbReference type="GO" id="GO:0071013">
    <property type="term" value="C:catalytic step 2 spliceosome"/>
    <property type="evidence" value="ECO:0007669"/>
    <property type="project" value="TreeGrafter"/>
</dbReference>
<feature type="repeat" description="WD" evidence="3">
    <location>
        <begin position="69"/>
        <end position="94"/>
    </location>
</feature>
<feature type="repeat" description="WD" evidence="3">
    <location>
        <begin position="260"/>
        <end position="295"/>
    </location>
</feature>
<dbReference type="GeneID" id="20529600"/>
<accession>A0A058Z3U7</accession>
<evidence type="ECO:0000256" key="4">
    <source>
        <dbReference type="SAM" id="MobiDB-lite"/>
    </source>
</evidence>
<dbReference type="InterPro" id="IPR020472">
    <property type="entry name" value="WD40_PAC1"/>
</dbReference>
<dbReference type="InterPro" id="IPR015943">
    <property type="entry name" value="WD40/YVTN_repeat-like_dom_sf"/>
</dbReference>
<evidence type="ECO:0000256" key="3">
    <source>
        <dbReference type="PROSITE-ProRule" id="PRU00221"/>
    </source>
</evidence>
<reference evidence="5" key="1">
    <citation type="submission" date="2013-04" db="EMBL/GenBank/DDBJ databases">
        <title>The Genome Sequence of Fonticula alba ATCC 38817.</title>
        <authorList>
            <consortium name="The Broad Institute Genomics Platform"/>
            <person name="Russ C."/>
            <person name="Cuomo C."/>
            <person name="Burger G."/>
            <person name="Gray M.W."/>
            <person name="Holland P.W.H."/>
            <person name="King N."/>
            <person name="Lang F.B.F."/>
            <person name="Roger A.J."/>
            <person name="Ruiz-Trillo I."/>
            <person name="Brown M."/>
            <person name="Walker B."/>
            <person name="Young S."/>
            <person name="Zeng Q."/>
            <person name="Gargeya S."/>
            <person name="Fitzgerald M."/>
            <person name="Haas B."/>
            <person name="Abouelleil A."/>
            <person name="Allen A.W."/>
            <person name="Alvarado L."/>
            <person name="Arachchi H.M."/>
            <person name="Berlin A.M."/>
            <person name="Chapman S.B."/>
            <person name="Gainer-Dewar J."/>
            <person name="Goldberg J."/>
            <person name="Griggs A."/>
            <person name="Gujja S."/>
            <person name="Hansen M."/>
            <person name="Howarth C."/>
            <person name="Imamovic A."/>
            <person name="Ireland A."/>
            <person name="Larimer J."/>
            <person name="McCowan C."/>
            <person name="Murphy C."/>
            <person name="Pearson M."/>
            <person name="Poon T.W."/>
            <person name="Priest M."/>
            <person name="Roberts A."/>
            <person name="Saif S."/>
            <person name="Shea T."/>
            <person name="Sisk P."/>
            <person name="Sykes S."/>
            <person name="Wortman J."/>
            <person name="Nusbaum C."/>
            <person name="Birren B."/>
        </authorList>
    </citation>
    <scope>NUCLEOTIDE SEQUENCE [LARGE SCALE GENOMIC DNA]</scope>
    <source>
        <strain evidence="5">ATCC 38817</strain>
    </source>
</reference>
<protein>
    <submittedName>
        <fullName evidence="5">Uncharacterized protein</fullName>
    </submittedName>
</protein>
<feature type="region of interest" description="Disordered" evidence="4">
    <location>
        <begin position="1"/>
        <end position="22"/>
    </location>
</feature>
<dbReference type="RefSeq" id="XP_009497015.1">
    <property type="nucleotide sequence ID" value="XM_009498740.1"/>
</dbReference>
<dbReference type="STRING" id="691883.A0A058Z3U7"/>
<keyword evidence="1 3" id="KW-0853">WD repeat</keyword>
<evidence type="ECO:0000313" key="5">
    <source>
        <dbReference type="EMBL" id="KCV68583.1"/>
    </source>
</evidence>
<evidence type="ECO:0000313" key="6">
    <source>
        <dbReference type="Proteomes" id="UP000030693"/>
    </source>
</evidence>
<dbReference type="GO" id="GO:0003723">
    <property type="term" value="F:RNA binding"/>
    <property type="evidence" value="ECO:0007669"/>
    <property type="project" value="TreeGrafter"/>
</dbReference>
<feature type="repeat" description="WD" evidence="3">
    <location>
        <begin position="152"/>
        <end position="193"/>
    </location>
</feature>
<keyword evidence="2" id="KW-0677">Repeat</keyword>
<dbReference type="InterPro" id="IPR036322">
    <property type="entry name" value="WD40_repeat_dom_sf"/>
</dbReference>
<dbReference type="SUPFAM" id="SSF50978">
    <property type="entry name" value="WD40 repeat-like"/>
    <property type="match status" value="1"/>
</dbReference>
<evidence type="ECO:0000256" key="2">
    <source>
        <dbReference type="ARBA" id="ARBA00022737"/>
    </source>
</evidence>
<dbReference type="PROSITE" id="PS50082">
    <property type="entry name" value="WD_REPEATS_2"/>
    <property type="match status" value="4"/>
</dbReference>
<name>A0A058Z3U7_FONAL</name>
<proteinExistence type="predicted"/>
<evidence type="ECO:0000256" key="1">
    <source>
        <dbReference type="ARBA" id="ARBA00022574"/>
    </source>
</evidence>
<dbReference type="InterPro" id="IPR001680">
    <property type="entry name" value="WD40_rpt"/>
</dbReference>
<feature type="repeat" description="WD" evidence="3">
    <location>
        <begin position="105"/>
        <end position="151"/>
    </location>
</feature>
<dbReference type="Pfam" id="PF00400">
    <property type="entry name" value="WD40"/>
    <property type="match status" value="6"/>
</dbReference>
<dbReference type="CDD" id="cd00200">
    <property type="entry name" value="WD40"/>
    <property type="match status" value="1"/>
</dbReference>
<sequence length="427" mass="44167">MSVASEKRPAAAMDESPSSQTLAVVQQTKRAKESTDTQLAKVAPKVRRTSRLSDPVVTLVDAHPKGASINAVRVSPCGEVLASGGDDGSIQLWKFFPPMENHAALKGHSHAIRDLAFAASGTRNNPGALYSASADQSVAVWDTATAQRVRRWRHRTGVINTIAAAPAGTSFASAGDDGQLKIFDVREKRATHSVSHGHPLTSLAWAPSFSYGADISAGVTGADEHLIFVGGVDNLIRAYDMRTIVSSQAADTPANALFILRGHRDTVTGLRRSPCGRRLASNAADSTVRVWDSRSFVTGAAAAAAAAPEEGAVPLDPRLRATLNGAPHAATLPHLLPRVAWSPTGSHLAAGSPAERSVCVWDVSSVPLGAGGGGSAQLVYKLPGHQGAVTDVDWARGGASESDGPSAEGVGILASSGLDGVVFVGEV</sequence>
<dbReference type="InterPro" id="IPR052234">
    <property type="entry name" value="U5_snRNP_Component"/>
</dbReference>
<dbReference type="PROSITE" id="PS50294">
    <property type="entry name" value="WD_REPEATS_REGION"/>
    <property type="match status" value="2"/>
</dbReference>
<dbReference type="OrthoDB" id="1068471at2759"/>
<dbReference type="eggNOG" id="KOG0265">
    <property type="taxonomic scope" value="Eukaryota"/>
</dbReference>
<dbReference type="SMART" id="SM00320">
    <property type="entry name" value="WD40"/>
    <property type="match status" value="7"/>
</dbReference>
<dbReference type="PANTHER" id="PTHR44006:SF1">
    <property type="entry name" value="U5 SMALL NUCLEAR RIBONUCLEOPROTEIN 40 KDA PROTEIN"/>
    <property type="match status" value="1"/>
</dbReference>
<dbReference type="Proteomes" id="UP000030693">
    <property type="component" value="Unassembled WGS sequence"/>
</dbReference>
<dbReference type="OMA" id="IWDIRPY"/>
<dbReference type="EMBL" id="KB932208">
    <property type="protein sequence ID" value="KCV68583.1"/>
    <property type="molecule type" value="Genomic_DNA"/>
</dbReference>
<organism evidence="5">
    <name type="scientific">Fonticula alba</name>
    <name type="common">Slime mold</name>
    <dbReference type="NCBI Taxonomy" id="691883"/>
    <lineage>
        <taxon>Eukaryota</taxon>
        <taxon>Rotosphaerida</taxon>
        <taxon>Fonticulaceae</taxon>
        <taxon>Fonticula</taxon>
    </lineage>
</organism>
<gene>
    <name evidence="5" type="ORF">H696_04875</name>
</gene>
<keyword evidence="6" id="KW-1185">Reference proteome</keyword>
<dbReference type="PRINTS" id="PR00320">
    <property type="entry name" value="GPROTEINBRPT"/>
</dbReference>
<dbReference type="Gene3D" id="2.130.10.10">
    <property type="entry name" value="YVTN repeat-like/Quinoprotein amine dehydrogenase"/>
    <property type="match status" value="1"/>
</dbReference>
<dbReference type="PANTHER" id="PTHR44006">
    <property type="entry name" value="U5 SMALL NUCLEAR RIBONUCLEOPROTEIN 40 KDA PROTEIN"/>
    <property type="match status" value="1"/>
</dbReference>